<name>X8CHD3_MYCXE</name>
<sequence length="44" mass="4377">MRALAGAAIAAIALTACGGWSPGPTTGALRVGDCLRLEAPPDRQ</sequence>
<gene>
    <name evidence="1" type="ORF">I553_1306</name>
</gene>
<protein>
    <submittedName>
        <fullName evidence="1">Putative lipoprotein</fullName>
    </submittedName>
</protein>
<evidence type="ECO:0000313" key="1">
    <source>
        <dbReference type="EMBL" id="EUA54838.1"/>
    </source>
</evidence>
<dbReference type="AlphaFoldDB" id="X8CHD3"/>
<keyword evidence="1" id="KW-0449">Lipoprotein</keyword>
<dbReference type="EMBL" id="JAOB01000032">
    <property type="protein sequence ID" value="EUA54838.1"/>
    <property type="molecule type" value="Genomic_DNA"/>
</dbReference>
<dbReference type="PROSITE" id="PS51257">
    <property type="entry name" value="PROKAR_LIPOPROTEIN"/>
    <property type="match status" value="1"/>
</dbReference>
<dbReference type="PATRIC" id="fig|1299334.3.peg.3118"/>
<proteinExistence type="predicted"/>
<comment type="caution">
    <text evidence="1">The sequence shown here is derived from an EMBL/GenBank/DDBJ whole genome shotgun (WGS) entry which is preliminary data.</text>
</comment>
<accession>X8CHD3</accession>
<reference evidence="1" key="1">
    <citation type="submission" date="2014-01" db="EMBL/GenBank/DDBJ databases">
        <authorList>
            <person name="Brown-Elliot B."/>
            <person name="Wallace R."/>
            <person name="Lenaerts A."/>
            <person name="Ordway D."/>
            <person name="DeGroote M.A."/>
            <person name="Parker T."/>
            <person name="Sizemore C."/>
            <person name="Tallon L.J."/>
            <person name="Sadzewicz L.K."/>
            <person name="Sengamalay N."/>
            <person name="Fraser C.M."/>
            <person name="Hine E."/>
            <person name="Shefchek K.A."/>
            <person name="Das S.P."/>
            <person name="Tettelin H."/>
        </authorList>
    </citation>
    <scope>NUCLEOTIDE SEQUENCE [LARGE SCALE GENOMIC DNA]</scope>
    <source>
        <strain evidence="1">4042</strain>
    </source>
</reference>
<organism evidence="1">
    <name type="scientific">Mycobacterium xenopi 4042</name>
    <dbReference type="NCBI Taxonomy" id="1299334"/>
    <lineage>
        <taxon>Bacteria</taxon>
        <taxon>Bacillati</taxon>
        <taxon>Actinomycetota</taxon>
        <taxon>Actinomycetes</taxon>
        <taxon>Mycobacteriales</taxon>
        <taxon>Mycobacteriaceae</taxon>
        <taxon>Mycobacterium</taxon>
    </lineage>
</organism>